<dbReference type="InterPro" id="IPR013043">
    <property type="entry name" value="DUF1595"/>
</dbReference>
<dbReference type="Proteomes" id="UP000319976">
    <property type="component" value="Chromosome"/>
</dbReference>
<dbReference type="InterPro" id="IPR011429">
    <property type="entry name" value="Cyt_c_Planctomycete-type"/>
</dbReference>
<dbReference type="Pfam" id="PF07637">
    <property type="entry name" value="PSD5"/>
    <property type="match status" value="1"/>
</dbReference>
<reference evidence="8 9" key="1">
    <citation type="submission" date="2019-02" db="EMBL/GenBank/DDBJ databases">
        <title>Deep-cultivation of Planctomycetes and their phenomic and genomic characterization uncovers novel biology.</title>
        <authorList>
            <person name="Wiegand S."/>
            <person name="Jogler M."/>
            <person name="Boedeker C."/>
            <person name="Pinto D."/>
            <person name="Vollmers J."/>
            <person name="Rivas-Marin E."/>
            <person name="Kohn T."/>
            <person name="Peeters S.H."/>
            <person name="Heuer A."/>
            <person name="Rast P."/>
            <person name="Oberbeckmann S."/>
            <person name="Bunk B."/>
            <person name="Jeske O."/>
            <person name="Meyerdierks A."/>
            <person name="Storesund J.E."/>
            <person name="Kallscheuer N."/>
            <person name="Luecker S."/>
            <person name="Lage O.M."/>
            <person name="Pohl T."/>
            <person name="Merkel B.J."/>
            <person name="Hornburger P."/>
            <person name="Mueller R.-W."/>
            <person name="Bruemmer F."/>
            <person name="Labrenz M."/>
            <person name="Spormann A.M."/>
            <person name="Op den Camp H."/>
            <person name="Overmann J."/>
            <person name="Amann R."/>
            <person name="Jetten M.S.M."/>
            <person name="Mascher T."/>
            <person name="Medema M.H."/>
            <person name="Devos D.P."/>
            <person name="Kaster A.-K."/>
            <person name="Ovreas L."/>
            <person name="Rohde M."/>
            <person name="Galperin M.Y."/>
            <person name="Jogler C."/>
        </authorList>
    </citation>
    <scope>NUCLEOTIDE SEQUENCE [LARGE SCALE GENOMIC DNA]</scope>
    <source>
        <strain evidence="8 9">V22</strain>
    </source>
</reference>
<evidence type="ECO:0000259" key="5">
    <source>
        <dbReference type="Pfam" id="PF07631"/>
    </source>
</evidence>
<feature type="chain" id="PRO_5022165238" description="Planctomycete cytochrome C" evidence="1">
    <location>
        <begin position="21"/>
        <end position="877"/>
    </location>
</feature>
<dbReference type="AlphaFoldDB" id="A0A517T5G6"/>
<dbReference type="Pfam" id="PF07627">
    <property type="entry name" value="PSCyt3"/>
    <property type="match status" value="1"/>
</dbReference>
<evidence type="ECO:0000259" key="2">
    <source>
        <dbReference type="Pfam" id="PF07624"/>
    </source>
</evidence>
<name>A0A517T5G6_9PLAN</name>
<keyword evidence="1" id="KW-0732">Signal</keyword>
<dbReference type="InterPro" id="IPR013042">
    <property type="entry name" value="DUF1592"/>
</dbReference>
<evidence type="ECO:0008006" key="10">
    <source>
        <dbReference type="Google" id="ProtNLM"/>
    </source>
</evidence>
<evidence type="ECO:0000259" key="7">
    <source>
        <dbReference type="Pfam" id="PF07637"/>
    </source>
</evidence>
<feature type="domain" description="DUF1585" evidence="2">
    <location>
        <begin position="801"/>
        <end position="874"/>
    </location>
</feature>
<dbReference type="EMBL" id="CP036316">
    <property type="protein sequence ID" value="QDT63619.1"/>
    <property type="molecule type" value="Genomic_DNA"/>
</dbReference>
<feature type="domain" description="DUF1592" evidence="5">
    <location>
        <begin position="534"/>
        <end position="653"/>
    </location>
</feature>
<evidence type="ECO:0000259" key="6">
    <source>
        <dbReference type="Pfam" id="PF07635"/>
    </source>
</evidence>
<evidence type="ECO:0000313" key="8">
    <source>
        <dbReference type="EMBL" id="QDT63619.1"/>
    </source>
</evidence>
<dbReference type="Pfam" id="PF07635">
    <property type="entry name" value="PSCyt1"/>
    <property type="match status" value="1"/>
</dbReference>
<sequence length="877" mass="99622" precursor="true">MPRSFLLAFLFLLCGSVLLAEDGLDIPSQPADILSRYCIDCHHKDVQEGDVSLQIKKIEWSQPSNRELWERVLMVCDQGLMPPADMPQPTSEERATLRKWLDATLLEQTPIGGTLPRRLSKAEYESTIRKLCLMPEFKLPPGFPNDNEFHGFKNVGQGLILSPQLMQSYTQVTELVADEIFPPEKADVPIRTWQTGPDDLVISFSAASVKDGALRLASRSRSIMRSCTWPSRIEISNSGVYRISVNASTFRPQADADSEKPAPMTLEVRARDVTANNRSSIETFRLLKTLVITQESPETFIFEADLYEGETLLFQWADAPIDHRGEKLAALFRSRFEEEPRFLAAWQQTVLGPTGTRARNVNPLRGRNGYEVMRRHYADESLDLSQATMDSPRTKKLLEVISSDGNARCLGDCLAHDYFAHGPAMELHEVKVEGPHSLIEDPIEQRRRERRIELMGMRKEGQSMKAAGEEMLQRFLPNAFRKPVDQKTVDAYLALANQHWEQGYSFHDGMHLAVRTALISPAFLYRSLGAGEFDDYDLASRLSYFLTQEPPDEELMRLAAEDQLSEPEVLRKETLRLIPNTSVAPFVQSFTRQWLKTKLLDEIMPDPAFHFSPEEVELARREVEVHFSFILRENRRMTDFIDPDFIYTTPNFAINNYGMQDEKLVRLVKQDAKFGDQPRRISIQRGGRFGGLLGQSGIMMATANGVDTQPVLRGVWVLENILGITPPEPPQNVPALTPDTNGATTPRELLAAHTQEQSCAVCHRQIDPLGFMLENFDPVGRWREKWPGTEAEIDPSGVLPDGTQMQDVQDFKKWLLENIDQFSQCLSEKLMTYATGRVPNYAERAEIARIVKENHQQGNRFRDLLLALINSETFRTK</sequence>
<dbReference type="Pfam" id="PF07626">
    <property type="entry name" value="PSD3"/>
    <property type="match status" value="1"/>
</dbReference>
<feature type="domain" description="Cytochrome C Planctomycete-type" evidence="6">
    <location>
        <begin position="38"/>
        <end position="85"/>
    </location>
</feature>
<dbReference type="InterPro" id="IPR013039">
    <property type="entry name" value="DUF1588"/>
</dbReference>
<evidence type="ECO:0000259" key="3">
    <source>
        <dbReference type="Pfam" id="PF07626"/>
    </source>
</evidence>
<evidence type="ECO:0000256" key="1">
    <source>
        <dbReference type="SAM" id="SignalP"/>
    </source>
</evidence>
<evidence type="ECO:0000313" key="9">
    <source>
        <dbReference type="Proteomes" id="UP000319976"/>
    </source>
</evidence>
<dbReference type="Pfam" id="PF07624">
    <property type="entry name" value="PSD2"/>
    <property type="match status" value="1"/>
</dbReference>
<dbReference type="InterPro" id="IPR013036">
    <property type="entry name" value="DUF1587"/>
</dbReference>
<dbReference type="InterPro" id="IPR011478">
    <property type="entry name" value="DUF1585"/>
</dbReference>
<feature type="domain" description="DUF1588" evidence="4">
    <location>
        <begin position="690"/>
        <end position="785"/>
    </location>
</feature>
<evidence type="ECO:0000259" key="4">
    <source>
        <dbReference type="Pfam" id="PF07627"/>
    </source>
</evidence>
<dbReference type="KEGG" id="chya:V22_08430"/>
<feature type="domain" description="DUF1587" evidence="3">
    <location>
        <begin position="117"/>
        <end position="181"/>
    </location>
</feature>
<feature type="domain" description="DUF1595" evidence="7">
    <location>
        <begin position="469"/>
        <end position="527"/>
    </location>
</feature>
<dbReference type="RefSeq" id="WP_197439928.1">
    <property type="nucleotide sequence ID" value="NZ_CP036316.1"/>
</dbReference>
<feature type="signal peptide" evidence="1">
    <location>
        <begin position="1"/>
        <end position="20"/>
    </location>
</feature>
<keyword evidence="9" id="KW-1185">Reference proteome</keyword>
<gene>
    <name evidence="8" type="ORF">V22_08430</name>
</gene>
<protein>
    <recommendedName>
        <fullName evidence="10">Planctomycete cytochrome C</fullName>
    </recommendedName>
</protein>
<proteinExistence type="predicted"/>
<organism evidence="8 9">
    <name type="scientific">Calycomorphotria hydatis</name>
    <dbReference type="NCBI Taxonomy" id="2528027"/>
    <lineage>
        <taxon>Bacteria</taxon>
        <taxon>Pseudomonadati</taxon>
        <taxon>Planctomycetota</taxon>
        <taxon>Planctomycetia</taxon>
        <taxon>Planctomycetales</taxon>
        <taxon>Planctomycetaceae</taxon>
        <taxon>Calycomorphotria</taxon>
    </lineage>
</organism>
<dbReference type="Pfam" id="PF07631">
    <property type="entry name" value="PSD4"/>
    <property type="match status" value="1"/>
</dbReference>
<accession>A0A517T5G6</accession>